<keyword evidence="2" id="KW-1185">Reference proteome</keyword>
<dbReference type="AlphaFoldDB" id="A0A7W7T572"/>
<evidence type="ECO:0000313" key="2">
    <source>
        <dbReference type="Proteomes" id="UP000542674"/>
    </source>
</evidence>
<comment type="caution">
    <text evidence="1">The sequence shown here is derived from an EMBL/GenBank/DDBJ whole genome shotgun (WGS) entry which is preliminary data.</text>
</comment>
<protein>
    <submittedName>
        <fullName evidence="1">Uncharacterized protein</fullName>
    </submittedName>
</protein>
<sequence>MTSSHASPDRAELDDQPYGDLIHRVRAATGAR</sequence>
<evidence type="ECO:0000313" key="1">
    <source>
        <dbReference type="EMBL" id="MBB4966788.1"/>
    </source>
</evidence>
<organism evidence="1 2">
    <name type="scientific">Saccharothrix violaceirubra</name>
    <dbReference type="NCBI Taxonomy" id="413306"/>
    <lineage>
        <taxon>Bacteria</taxon>
        <taxon>Bacillati</taxon>
        <taxon>Actinomycetota</taxon>
        <taxon>Actinomycetes</taxon>
        <taxon>Pseudonocardiales</taxon>
        <taxon>Pseudonocardiaceae</taxon>
        <taxon>Saccharothrix</taxon>
    </lineage>
</organism>
<name>A0A7W7T572_9PSEU</name>
<proteinExistence type="predicted"/>
<dbReference type="Proteomes" id="UP000542674">
    <property type="component" value="Unassembled WGS sequence"/>
</dbReference>
<reference evidence="1 2" key="1">
    <citation type="submission" date="2020-08" db="EMBL/GenBank/DDBJ databases">
        <title>Sequencing the genomes of 1000 actinobacteria strains.</title>
        <authorList>
            <person name="Klenk H.-P."/>
        </authorList>
    </citation>
    <scope>NUCLEOTIDE SEQUENCE [LARGE SCALE GENOMIC DNA]</scope>
    <source>
        <strain evidence="1 2">DSM 45084</strain>
    </source>
</reference>
<dbReference type="EMBL" id="JACHJS010000001">
    <property type="protein sequence ID" value="MBB4966788.1"/>
    <property type="molecule type" value="Genomic_DNA"/>
</dbReference>
<gene>
    <name evidence="1" type="ORF">F4559_004147</name>
</gene>
<accession>A0A7W7T572</accession>